<feature type="non-terminal residue" evidence="1">
    <location>
        <position position="1"/>
    </location>
</feature>
<organism evidence="1 3">
    <name type="scientific">Didymodactylos carnosus</name>
    <dbReference type="NCBI Taxonomy" id="1234261"/>
    <lineage>
        <taxon>Eukaryota</taxon>
        <taxon>Metazoa</taxon>
        <taxon>Spiralia</taxon>
        <taxon>Gnathifera</taxon>
        <taxon>Rotifera</taxon>
        <taxon>Eurotatoria</taxon>
        <taxon>Bdelloidea</taxon>
        <taxon>Philodinida</taxon>
        <taxon>Philodinidae</taxon>
        <taxon>Didymodactylos</taxon>
    </lineage>
</organism>
<proteinExistence type="predicted"/>
<dbReference type="Proteomes" id="UP000663829">
    <property type="component" value="Unassembled WGS sequence"/>
</dbReference>
<gene>
    <name evidence="1" type="ORF">GPM918_LOCUS39578</name>
    <name evidence="2" type="ORF">SRO942_LOCUS40462</name>
</gene>
<evidence type="ECO:0000313" key="3">
    <source>
        <dbReference type="Proteomes" id="UP000663829"/>
    </source>
</evidence>
<protein>
    <submittedName>
        <fullName evidence="1">Uncharacterized protein</fullName>
    </submittedName>
</protein>
<evidence type="ECO:0000313" key="1">
    <source>
        <dbReference type="EMBL" id="CAF1557697.1"/>
    </source>
</evidence>
<dbReference type="EMBL" id="CAJNOQ010027963">
    <property type="protein sequence ID" value="CAF1557697.1"/>
    <property type="molecule type" value="Genomic_DNA"/>
</dbReference>
<evidence type="ECO:0000313" key="2">
    <source>
        <dbReference type="EMBL" id="CAF4419001.1"/>
    </source>
</evidence>
<comment type="caution">
    <text evidence="1">The sequence shown here is derived from an EMBL/GenBank/DDBJ whole genome shotgun (WGS) entry which is preliminary data.</text>
</comment>
<accession>A0A815XHC4</accession>
<dbReference type="Proteomes" id="UP000681722">
    <property type="component" value="Unassembled WGS sequence"/>
</dbReference>
<dbReference type="EMBL" id="CAJOBC010093685">
    <property type="protein sequence ID" value="CAF4419001.1"/>
    <property type="molecule type" value="Genomic_DNA"/>
</dbReference>
<sequence>MHKIRYKESYLHTKLMRQHRRDVLSKKKTINIYPQIIAHVSKVSLNRIQLDSLSRNYKSGIFHIGHVRDYEQKAEAYQQKIGTYTELTSDPLWTVFDNDKLLRPLFDKHVRSTTIIDGVDLIRRLEIYVANNYIKPKLLSKRKGRAGCRFSNNFLTKGLSGLRFSPSYRGHLKPYFYKQ</sequence>
<name>A0A815XHC4_9BILA</name>
<keyword evidence="3" id="KW-1185">Reference proteome</keyword>
<reference evidence="1" key="1">
    <citation type="submission" date="2021-02" db="EMBL/GenBank/DDBJ databases">
        <authorList>
            <person name="Nowell W R."/>
        </authorList>
    </citation>
    <scope>NUCLEOTIDE SEQUENCE</scope>
</reference>
<dbReference type="AlphaFoldDB" id="A0A815XHC4"/>